<feature type="region of interest" description="Disordered" evidence="1">
    <location>
        <begin position="116"/>
        <end position="151"/>
    </location>
</feature>
<dbReference type="RefSeq" id="XP_033462551.1">
    <property type="nucleotide sequence ID" value="XM_033606768.1"/>
</dbReference>
<dbReference type="OrthoDB" id="5280838at2759"/>
<dbReference type="PANTHER" id="PTHR38119">
    <property type="entry name" value="BTB DOMAIN-CONTAINING PROTEIN-RELATED"/>
    <property type="match status" value="1"/>
</dbReference>
<evidence type="ECO:0000313" key="2">
    <source>
        <dbReference type="Proteomes" id="UP000504637"/>
    </source>
</evidence>
<feature type="region of interest" description="Disordered" evidence="1">
    <location>
        <begin position="403"/>
        <end position="457"/>
    </location>
</feature>
<reference evidence="3" key="3">
    <citation type="submission" date="2025-08" db="UniProtKB">
        <authorList>
            <consortium name="RefSeq"/>
        </authorList>
    </citation>
    <scope>IDENTIFICATION</scope>
    <source>
        <strain evidence="3">CBS 342.82</strain>
    </source>
</reference>
<protein>
    <recommendedName>
        <fullName evidence="4">BTB domain-containing protein</fullName>
    </recommendedName>
</protein>
<dbReference type="Proteomes" id="UP000504637">
    <property type="component" value="Unplaced"/>
</dbReference>
<keyword evidence="2" id="KW-1185">Reference proteome</keyword>
<organism evidence="3">
    <name type="scientific">Dissoconium aciculare CBS 342.82</name>
    <dbReference type="NCBI Taxonomy" id="1314786"/>
    <lineage>
        <taxon>Eukaryota</taxon>
        <taxon>Fungi</taxon>
        <taxon>Dikarya</taxon>
        <taxon>Ascomycota</taxon>
        <taxon>Pezizomycotina</taxon>
        <taxon>Dothideomycetes</taxon>
        <taxon>Dothideomycetidae</taxon>
        <taxon>Mycosphaerellales</taxon>
        <taxon>Dissoconiaceae</taxon>
        <taxon>Dissoconium</taxon>
    </lineage>
</organism>
<proteinExistence type="predicted"/>
<dbReference type="AlphaFoldDB" id="A0A6J3MBY2"/>
<name>A0A6J3MBY2_9PEZI</name>
<gene>
    <name evidence="3" type="ORF">K489DRAFT_393284</name>
</gene>
<evidence type="ECO:0000313" key="3">
    <source>
        <dbReference type="RefSeq" id="XP_033462551.1"/>
    </source>
</evidence>
<feature type="compositionally biased region" description="Basic residues" evidence="1">
    <location>
        <begin position="37"/>
        <end position="48"/>
    </location>
</feature>
<accession>A0A6J3MBY2</accession>
<feature type="region of interest" description="Disordered" evidence="1">
    <location>
        <begin position="1"/>
        <end position="58"/>
    </location>
</feature>
<evidence type="ECO:0008006" key="4">
    <source>
        <dbReference type="Google" id="ProtNLM"/>
    </source>
</evidence>
<sequence>MVSHPPSAYGQASAPPLAPSAPPAHHRASSVTSGRSATRRHRHARTHHGGPGSYLPQNEFPVFTHTGDVEIIISNHSGRKQNRYLLHRLILGQCSGFFQAGTRAEWSGHIPDDGSIRAGGSLGRINENESVTIGSGSRASSQDRASSSDPMRRRWHYTLDWNNAAEDDMPMLVQKEPTAGSIFGDTDQPPPVRSKPPASNESFFRNITHLSSLHLNDRPRTDAAPEPGDEIFKDYDNLFRTMYQFAPSLDAVNIASAYTECKALLHLADMYDALEIVGSRVDHHMLRFGARLFKQIAKYPPSYLKLAYLAKSRTIFAEAMIHVVGQWPLAAPQLRGQVDAHVMELIEDKVDELREMEEKVESRLWRLNITTRAGERVTPGNDFLSWLAVSFFRQWYAENTTPPLSGILKDTTSGASGTRPDSSHTQQASARAISRSSSHNHAASQRVPPPQSPSAPVAMGRVYRQLGSSDPSAYLSRDDLKRFLKSPSPQLGGGELLYNRDNLRRFERRIDDIKALARDAVRPLMRNHLELDLRDLAAPAAGGIGGGLGYLTCTKIEERDFPWQE</sequence>
<reference evidence="3" key="1">
    <citation type="submission" date="2020-01" db="EMBL/GenBank/DDBJ databases">
        <authorList>
            <consortium name="DOE Joint Genome Institute"/>
            <person name="Haridas S."/>
            <person name="Albert R."/>
            <person name="Binder M."/>
            <person name="Bloem J."/>
            <person name="Labutti K."/>
            <person name="Salamov A."/>
            <person name="Andreopoulos B."/>
            <person name="Baker S.E."/>
            <person name="Barry K."/>
            <person name="Bills G."/>
            <person name="Bluhm B.H."/>
            <person name="Cannon C."/>
            <person name="Castanera R."/>
            <person name="Culley D.E."/>
            <person name="Daum C."/>
            <person name="Ezra D."/>
            <person name="Gonzalez J.B."/>
            <person name="Henrissat B."/>
            <person name="Kuo A."/>
            <person name="Liang C."/>
            <person name="Lipzen A."/>
            <person name="Lutzoni F."/>
            <person name="Magnuson J."/>
            <person name="Mondo S."/>
            <person name="Nolan M."/>
            <person name="Ohm R."/>
            <person name="Pangilinan J."/>
            <person name="Park H.-J."/>
            <person name="Ramirez L."/>
            <person name="Alfaro M."/>
            <person name="Sun H."/>
            <person name="Tritt A."/>
            <person name="Yoshinaga Y."/>
            <person name="Zwiers L.-H."/>
            <person name="Turgeon B.G."/>
            <person name="Goodwin S.B."/>
            <person name="Spatafora J.W."/>
            <person name="Crous P.W."/>
            <person name="Grigoriev I.V."/>
        </authorList>
    </citation>
    <scope>NUCLEOTIDE SEQUENCE</scope>
    <source>
        <strain evidence="3">CBS 342.82</strain>
    </source>
</reference>
<reference evidence="3" key="2">
    <citation type="submission" date="2020-04" db="EMBL/GenBank/DDBJ databases">
        <authorList>
            <consortium name="NCBI Genome Project"/>
        </authorList>
    </citation>
    <scope>NUCLEOTIDE SEQUENCE</scope>
    <source>
        <strain evidence="3">CBS 342.82</strain>
    </source>
</reference>
<evidence type="ECO:0000256" key="1">
    <source>
        <dbReference type="SAM" id="MobiDB-lite"/>
    </source>
</evidence>
<feature type="compositionally biased region" description="Low complexity" evidence="1">
    <location>
        <begin position="426"/>
        <end position="446"/>
    </location>
</feature>
<dbReference type="PANTHER" id="PTHR38119:SF1">
    <property type="entry name" value="BTB DOMAIN-CONTAINING PROTEIN"/>
    <property type="match status" value="1"/>
</dbReference>
<dbReference type="GeneID" id="54364568"/>
<feature type="compositionally biased region" description="Low complexity" evidence="1">
    <location>
        <begin position="134"/>
        <end position="149"/>
    </location>
</feature>
<feature type="compositionally biased region" description="Polar residues" evidence="1">
    <location>
        <begin position="410"/>
        <end position="425"/>
    </location>
</feature>